<gene>
    <name evidence="2" type="ORF">SPARVUS_LOCUS14069938</name>
</gene>
<protein>
    <submittedName>
        <fullName evidence="2">Uncharacterized protein</fullName>
    </submittedName>
</protein>
<proteinExistence type="predicted"/>
<keyword evidence="1" id="KW-1133">Transmembrane helix</keyword>
<dbReference type="EMBL" id="CATNWA010018578">
    <property type="protein sequence ID" value="CAI9608245.1"/>
    <property type="molecule type" value="Genomic_DNA"/>
</dbReference>
<keyword evidence="1" id="KW-0812">Transmembrane</keyword>
<reference evidence="2" key="1">
    <citation type="submission" date="2023-05" db="EMBL/GenBank/DDBJ databases">
        <authorList>
            <person name="Stuckert A."/>
        </authorList>
    </citation>
    <scope>NUCLEOTIDE SEQUENCE</scope>
</reference>
<organism evidence="2 3">
    <name type="scientific">Staurois parvus</name>
    <dbReference type="NCBI Taxonomy" id="386267"/>
    <lineage>
        <taxon>Eukaryota</taxon>
        <taxon>Metazoa</taxon>
        <taxon>Chordata</taxon>
        <taxon>Craniata</taxon>
        <taxon>Vertebrata</taxon>
        <taxon>Euteleostomi</taxon>
        <taxon>Amphibia</taxon>
        <taxon>Batrachia</taxon>
        <taxon>Anura</taxon>
        <taxon>Neobatrachia</taxon>
        <taxon>Ranoidea</taxon>
        <taxon>Ranidae</taxon>
        <taxon>Staurois</taxon>
    </lineage>
</organism>
<dbReference type="Proteomes" id="UP001162483">
    <property type="component" value="Unassembled WGS sequence"/>
</dbReference>
<feature type="transmembrane region" description="Helical" evidence="1">
    <location>
        <begin position="16"/>
        <end position="35"/>
    </location>
</feature>
<keyword evidence="3" id="KW-1185">Reference proteome</keyword>
<evidence type="ECO:0000313" key="2">
    <source>
        <dbReference type="EMBL" id="CAI9608245.1"/>
    </source>
</evidence>
<evidence type="ECO:0000313" key="3">
    <source>
        <dbReference type="Proteomes" id="UP001162483"/>
    </source>
</evidence>
<sequence length="49" mass="5589">MQGPGRADIVNAGLCLTRLCIAFCIFFFSFFLLLGRFKTHQKRSKNAIH</sequence>
<accession>A0ABN9GFS2</accession>
<name>A0ABN9GFS2_9NEOB</name>
<feature type="non-terminal residue" evidence="2">
    <location>
        <position position="49"/>
    </location>
</feature>
<evidence type="ECO:0000256" key="1">
    <source>
        <dbReference type="SAM" id="Phobius"/>
    </source>
</evidence>
<comment type="caution">
    <text evidence="2">The sequence shown here is derived from an EMBL/GenBank/DDBJ whole genome shotgun (WGS) entry which is preliminary data.</text>
</comment>
<keyword evidence="1" id="KW-0472">Membrane</keyword>